<dbReference type="PANTHER" id="PTHR11362">
    <property type="entry name" value="PHOSPHATIDYLETHANOLAMINE-BINDING PROTEIN"/>
    <property type="match status" value="1"/>
</dbReference>
<dbReference type="OrthoDB" id="440553at2759"/>
<dbReference type="AlphaFoldDB" id="A0A9N9ZAX2"/>
<dbReference type="InterPro" id="IPR036610">
    <property type="entry name" value="PEBP-like_sf"/>
</dbReference>
<accession>A0A9N9ZAX2</accession>
<dbReference type="GO" id="GO:0030414">
    <property type="term" value="F:peptidase inhibitor activity"/>
    <property type="evidence" value="ECO:0007669"/>
    <property type="project" value="TreeGrafter"/>
</dbReference>
<dbReference type="GO" id="GO:0030162">
    <property type="term" value="P:regulation of proteolysis"/>
    <property type="evidence" value="ECO:0007669"/>
    <property type="project" value="TreeGrafter"/>
</dbReference>
<protein>
    <recommendedName>
        <fullName evidence="3">Phosphatidylethanolamine-binding protein</fullName>
    </recommendedName>
</protein>
<keyword evidence="2" id="KW-1185">Reference proteome</keyword>
<evidence type="ECO:0000313" key="2">
    <source>
        <dbReference type="Proteomes" id="UP000775872"/>
    </source>
</evidence>
<dbReference type="Gene3D" id="3.90.280.10">
    <property type="entry name" value="PEBP-like"/>
    <property type="match status" value="1"/>
</dbReference>
<sequence>MSQTPPGYKYSTDQALTVTVANATVAPGSYVPINTLREEPIASPGLDFSNISSDSAHVVVMLDLDPPLADEDRKYAPLLHWLTSIPSGVSSLAANDTTTEVVAPYVAPNPPGGSAPHRYVTLLLKDTRDKFSIPSGFGGPYEDLFSRVNFDLEGLIKAGGFEIAAAHWFTTKPAE</sequence>
<dbReference type="GO" id="GO:0005543">
    <property type="term" value="F:phospholipid binding"/>
    <property type="evidence" value="ECO:0007669"/>
    <property type="project" value="TreeGrafter"/>
</dbReference>
<evidence type="ECO:0000313" key="1">
    <source>
        <dbReference type="EMBL" id="CAH0051980.1"/>
    </source>
</evidence>
<dbReference type="InterPro" id="IPR008914">
    <property type="entry name" value="PEBP"/>
</dbReference>
<reference evidence="1" key="1">
    <citation type="submission" date="2021-10" db="EMBL/GenBank/DDBJ databases">
        <authorList>
            <person name="Piombo E."/>
        </authorList>
    </citation>
    <scope>NUCLEOTIDE SEQUENCE</scope>
</reference>
<organism evidence="1 2">
    <name type="scientific">Clonostachys solani</name>
    <dbReference type="NCBI Taxonomy" id="160281"/>
    <lineage>
        <taxon>Eukaryota</taxon>
        <taxon>Fungi</taxon>
        <taxon>Dikarya</taxon>
        <taxon>Ascomycota</taxon>
        <taxon>Pezizomycotina</taxon>
        <taxon>Sordariomycetes</taxon>
        <taxon>Hypocreomycetidae</taxon>
        <taxon>Hypocreales</taxon>
        <taxon>Bionectriaceae</taxon>
        <taxon>Clonostachys</taxon>
    </lineage>
</organism>
<dbReference type="SUPFAM" id="SSF49777">
    <property type="entry name" value="PEBP-like"/>
    <property type="match status" value="1"/>
</dbReference>
<proteinExistence type="predicted"/>
<name>A0A9N9ZAX2_9HYPO</name>
<dbReference type="InterPro" id="IPR035810">
    <property type="entry name" value="PEBP_euk"/>
</dbReference>
<dbReference type="GO" id="GO:0046578">
    <property type="term" value="P:regulation of Ras protein signal transduction"/>
    <property type="evidence" value="ECO:0007669"/>
    <property type="project" value="TreeGrafter"/>
</dbReference>
<dbReference type="EMBL" id="CABFOC020000043">
    <property type="protein sequence ID" value="CAH0051980.1"/>
    <property type="molecule type" value="Genomic_DNA"/>
</dbReference>
<dbReference type="PANTHER" id="PTHR11362:SF78">
    <property type="entry name" value="PROTEASE INHIBITOR"/>
    <property type="match status" value="1"/>
</dbReference>
<evidence type="ECO:0008006" key="3">
    <source>
        <dbReference type="Google" id="ProtNLM"/>
    </source>
</evidence>
<dbReference type="Proteomes" id="UP000775872">
    <property type="component" value="Unassembled WGS sequence"/>
</dbReference>
<gene>
    <name evidence="1" type="ORF">CSOL1703_00014911</name>
</gene>
<dbReference type="Pfam" id="PF01161">
    <property type="entry name" value="PBP"/>
    <property type="match status" value="1"/>
</dbReference>
<comment type="caution">
    <text evidence="1">The sequence shown here is derived from an EMBL/GenBank/DDBJ whole genome shotgun (WGS) entry which is preliminary data.</text>
</comment>
<dbReference type="CDD" id="cd00866">
    <property type="entry name" value="PEBP_euk"/>
    <property type="match status" value="1"/>
</dbReference>